<dbReference type="InterPro" id="IPR052196">
    <property type="entry name" value="Bact_Kbp"/>
</dbReference>
<feature type="transmembrane region" description="Helical" evidence="2">
    <location>
        <begin position="12"/>
        <end position="33"/>
    </location>
</feature>
<feature type="compositionally biased region" description="Basic and acidic residues" evidence="1">
    <location>
        <begin position="148"/>
        <end position="158"/>
    </location>
</feature>
<dbReference type="Pfam" id="PF01476">
    <property type="entry name" value="LysM"/>
    <property type="match status" value="2"/>
</dbReference>
<feature type="transmembrane region" description="Helical" evidence="2">
    <location>
        <begin position="58"/>
        <end position="83"/>
    </location>
</feature>
<dbReference type="Proteomes" id="UP000636793">
    <property type="component" value="Unassembled WGS sequence"/>
</dbReference>
<reference evidence="4" key="2">
    <citation type="submission" date="2020-09" db="EMBL/GenBank/DDBJ databases">
        <authorList>
            <person name="Sun Q."/>
            <person name="Zhou Y."/>
        </authorList>
    </citation>
    <scope>NUCLEOTIDE SEQUENCE</scope>
    <source>
        <strain evidence="4">CGMCC 1.15085</strain>
    </source>
</reference>
<dbReference type="AlphaFoldDB" id="A0A916SXE6"/>
<feature type="compositionally biased region" description="Pro residues" evidence="1">
    <location>
        <begin position="331"/>
        <end position="351"/>
    </location>
</feature>
<feature type="compositionally biased region" description="Low complexity" evidence="1">
    <location>
        <begin position="320"/>
        <end position="330"/>
    </location>
</feature>
<gene>
    <name evidence="4" type="ORF">GCM10011492_09660</name>
</gene>
<feature type="region of interest" description="Disordered" evidence="1">
    <location>
        <begin position="290"/>
        <end position="372"/>
    </location>
</feature>
<dbReference type="InterPro" id="IPR018392">
    <property type="entry name" value="LysM"/>
</dbReference>
<feature type="compositionally biased region" description="Low complexity" evidence="1">
    <location>
        <begin position="159"/>
        <end position="171"/>
    </location>
</feature>
<dbReference type="RefSeq" id="WP_188835760.1">
    <property type="nucleotide sequence ID" value="NZ_BMHI01000001.1"/>
</dbReference>
<dbReference type="EMBL" id="BMHI01000001">
    <property type="protein sequence ID" value="GGB21838.1"/>
    <property type="molecule type" value="Genomic_DNA"/>
</dbReference>
<keyword evidence="5" id="KW-1185">Reference proteome</keyword>
<dbReference type="SUPFAM" id="SSF54106">
    <property type="entry name" value="LysM domain"/>
    <property type="match status" value="1"/>
</dbReference>
<name>A0A916SXE6_9MICO</name>
<dbReference type="InterPro" id="IPR036779">
    <property type="entry name" value="LysM_dom_sf"/>
</dbReference>
<dbReference type="PANTHER" id="PTHR34700:SF4">
    <property type="entry name" value="PHAGE-LIKE ELEMENT PBSX PROTEIN XKDP"/>
    <property type="match status" value="1"/>
</dbReference>
<feature type="domain" description="LysM" evidence="3">
    <location>
        <begin position="234"/>
        <end position="290"/>
    </location>
</feature>
<comment type="caution">
    <text evidence="4">The sequence shown here is derived from an EMBL/GenBank/DDBJ whole genome shotgun (WGS) entry which is preliminary data.</text>
</comment>
<feature type="transmembrane region" description="Helical" evidence="2">
    <location>
        <begin position="380"/>
        <end position="400"/>
    </location>
</feature>
<dbReference type="PROSITE" id="PS51782">
    <property type="entry name" value="LYSM"/>
    <property type="match status" value="2"/>
</dbReference>
<evidence type="ECO:0000313" key="5">
    <source>
        <dbReference type="Proteomes" id="UP000636793"/>
    </source>
</evidence>
<keyword evidence="2" id="KW-0472">Membrane</keyword>
<reference evidence="4" key="1">
    <citation type="journal article" date="2014" name="Int. J. Syst. Evol. Microbiol.">
        <title>Complete genome sequence of Corynebacterium casei LMG S-19264T (=DSM 44701T), isolated from a smear-ripened cheese.</title>
        <authorList>
            <consortium name="US DOE Joint Genome Institute (JGI-PGF)"/>
            <person name="Walter F."/>
            <person name="Albersmeier A."/>
            <person name="Kalinowski J."/>
            <person name="Ruckert C."/>
        </authorList>
    </citation>
    <scope>NUCLEOTIDE SEQUENCE</scope>
    <source>
        <strain evidence="4">CGMCC 1.15085</strain>
    </source>
</reference>
<protein>
    <recommendedName>
        <fullName evidence="3">LysM domain-containing protein</fullName>
    </recommendedName>
</protein>
<proteinExistence type="predicted"/>
<dbReference type="Gene3D" id="3.10.350.10">
    <property type="entry name" value="LysM domain"/>
    <property type="match status" value="2"/>
</dbReference>
<sequence>MNNIRQRAAGLMALLAIVGIVVALPLVLLAVGADPLPHTVPSWETIRTTLISPDDGTLALSVIKIIAWASWAFLSLSILVEVVSRIRGIHAPTLPGLRMPQSAARGLVGAAIMLFAASPVVAQAANAAPLPAHQVATASTHATVDTHTAKAEHKRSERAAAAPEARSPSAPTVKYTVQRGDSLWSIAREYLGSGQRYTEIAAVNHQTLGDNPGFLKPGWVLLVPDESGPPAHEHVVTVKPGDTLSGIAEHELGDADQVPEIVAATAQTIQPGGAHLTNPNLIEPGWKIVIPGRTGATNHPKLSRPTGHATPRNSPRRHTPPASSAPAAPSVQPPATQPAQPLPVTPTPPAHVPSGDSTPRGNDVHQAAAAGVHQESTAPWMLTGLTGAGMVLAGGLWMALRRRRAAQFRARRPGKTIAVPPPELAAVEKTIVTVSAQAVPMVVQIDAILRHLAVQTQDDTMPSIAALQWTPEQTVLHLSDAATLPVPWTGTDDGLHWTMTAEAADGLVTGSDDEYDDRAAPLPMLVAIGSGDEGDVWLINLEDFGALNISGDVERGREFVRYLVAELAVNDWSEGVRVDCVGIADGLDQLDPARIRLHPDTERRDIAAELLADAIGTLEQAGGVDVTTARAHRHGDDAWQARVMIVDLAGRQPSKELRQVLELIESHPGLTGTAVLLNRSGASDDHLVEVELHIDTDGRVSMPAVGLELAAVTLTREEAQGCAQVFGQADEPDTDIPVAENAAGWHAFVNEAGALREEYTLERTADADDAHSVLAGDDQEYVTLAATTPEDLAVLAPKIPDAVRDQLHETDPDLDADVEAWFSDDCARPRLSVLGPVSARTRGDAVAVAKRKAYYTELLAYLVTRPAGVTPAQLGEVFNIADGTVRRDVNTLREWLGTDPVTGQKYLPGAKESAAARERGMGVYQVSGVLFDGDLFRRLRARGEARGADGMQDLRRALTLVSGIPFDQLRTGGGAWLTEGDRLDHHMVCGIVDVAHMVTTEALRNGDVTTARAAAETAALAAPREEIPRLDLAAVAAAEGHNAEAERILRAGVVNRSDDGLAPTELSERTETIIRNRNWLNPDKAAS</sequence>
<evidence type="ECO:0000256" key="2">
    <source>
        <dbReference type="SAM" id="Phobius"/>
    </source>
</evidence>
<dbReference type="CDD" id="cd00118">
    <property type="entry name" value="LysM"/>
    <property type="match status" value="2"/>
</dbReference>
<keyword evidence="2" id="KW-0812">Transmembrane</keyword>
<accession>A0A916SXE6</accession>
<evidence type="ECO:0000259" key="3">
    <source>
        <dbReference type="PROSITE" id="PS51782"/>
    </source>
</evidence>
<organism evidence="4 5">
    <name type="scientific">Flexivirga endophytica</name>
    <dbReference type="NCBI Taxonomy" id="1849103"/>
    <lineage>
        <taxon>Bacteria</taxon>
        <taxon>Bacillati</taxon>
        <taxon>Actinomycetota</taxon>
        <taxon>Actinomycetes</taxon>
        <taxon>Micrococcales</taxon>
        <taxon>Dermacoccaceae</taxon>
        <taxon>Flexivirga</taxon>
    </lineage>
</organism>
<feature type="domain" description="LysM" evidence="3">
    <location>
        <begin position="173"/>
        <end position="223"/>
    </location>
</feature>
<keyword evidence="2" id="KW-1133">Transmembrane helix</keyword>
<evidence type="ECO:0000256" key="1">
    <source>
        <dbReference type="SAM" id="MobiDB-lite"/>
    </source>
</evidence>
<feature type="region of interest" description="Disordered" evidence="1">
    <location>
        <begin position="148"/>
        <end position="172"/>
    </location>
</feature>
<dbReference type="PANTHER" id="PTHR34700">
    <property type="entry name" value="POTASSIUM BINDING PROTEIN KBP"/>
    <property type="match status" value="1"/>
</dbReference>
<dbReference type="SMART" id="SM00257">
    <property type="entry name" value="LysM"/>
    <property type="match status" value="2"/>
</dbReference>
<evidence type="ECO:0000313" key="4">
    <source>
        <dbReference type="EMBL" id="GGB21838.1"/>
    </source>
</evidence>